<organism evidence="2 3">
    <name type="scientific">Candolleomyces aberdarensis</name>
    <dbReference type="NCBI Taxonomy" id="2316362"/>
    <lineage>
        <taxon>Eukaryota</taxon>
        <taxon>Fungi</taxon>
        <taxon>Dikarya</taxon>
        <taxon>Basidiomycota</taxon>
        <taxon>Agaricomycotina</taxon>
        <taxon>Agaricomycetes</taxon>
        <taxon>Agaricomycetidae</taxon>
        <taxon>Agaricales</taxon>
        <taxon>Agaricineae</taxon>
        <taxon>Psathyrellaceae</taxon>
        <taxon>Candolleomyces</taxon>
    </lineage>
</organism>
<protein>
    <submittedName>
        <fullName evidence="2">Uncharacterized protein</fullName>
    </submittedName>
</protein>
<dbReference type="STRING" id="2316362.A0A4Q2DIG2"/>
<evidence type="ECO:0000313" key="2">
    <source>
        <dbReference type="EMBL" id="RXW19683.1"/>
    </source>
</evidence>
<evidence type="ECO:0000313" key="3">
    <source>
        <dbReference type="Proteomes" id="UP000290288"/>
    </source>
</evidence>
<keyword evidence="3" id="KW-1185">Reference proteome</keyword>
<dbReference type="Proteomes" id="UP000290288">
    <property type="component" value="Unassembled WGS sequence"/>
</dbReference>
<feature type="coiled-coil region" evidence="1">
    <location>
        <begin position="28"/>
        <end position="69"/>
    </location>
</feature>
<dbReference type="AlphaFoldDB" id="A0A4Q2DIG2"/>
<comment type="caution">
    <text evidence="2">The sequence shown here is derived from an EMBL/GenBank/DDBJ whole genome shotgun (WGS) entry which is preliminary data.</text>
</comment>
<dbReference type="InterPro" id="IPR032675">
    <property type="entry name" value="LRR_dom_sf"/>
</dbReference>
<accession>A0A4Q2DIG2</accession>
<evidence type="ECO:0000256" key="1">
    <source>
        <dbReference type="SAM" id="Coils"/>
    </source>
</evidence>
<gene>
    <name evidence="2" type="ORF">EST38_g6168</name>
</gene>
<proteinExistence type="predicted"/>
<dbReference type="SUPFAM" id="SSF52047">
    <property type="entry name" value="RNI-like"/>
    <property type="match status" value="1"/>
</dbReference>
<dbReference type="OrthoDB" id="2861547at2759"/>
<sequence>MDFPSDTEHFNIHYVPSDKEIPAIRNAVRKGEEALKKIDGRMEELRQELRGLEERREIQEREVNRQKNLLAPIQRVNVDVLTSIFLSVLDVLDGDWLWIAAFHPALVISHVCRRWREVALATKVLWRHLHVRIPLYPCSSSGQNEWKVNVVNLVQMTKLWISRSENSHLNVKIIDMGGFLGGLEEAFFTQCIEFNELVEIICSSSTRWTDFYLMTGFPQAQRPNFPTNRLLTVQFTPALTTVELHCSIPEFRRRDPLNEHIVSSTNIFSAPTLRSLRISPRIMLHDLMHMPVTWSSLEHFSFDGYPIGSGRCFDVAQALGLFEECPNLVTCHLALQRDDVTIPIGRSPVPLQKLRALAFTPYTSQLPKGLAPFLILPSLRKLEVFTGFSACTPREYEESGLSEFFERFRPTLEDVTFCYKSLTQTGLHDCLGNLPNVTSLGLVSEDRGILDEDAGAANLNSDLFKHLTPKFDETGTPVTSLPLCPRIELFKFGAFRDEVPQEALVDFIEARRREVNNRSLKSGLTRLREVDCSHYYFPAAHFSQALRSRGVDLEAFSLTNCFDFFS</sequence>
<reference evidence="2 3" key="1">
    <citation type="submission" date="2019-01" db="EMBL/GenBank/DDBJ databases">
        <title>Draft genome sequence of Psathyrella aberdarensis IHI B618.</title>
        <authorList>
            <person name="Buettner E."/>
            <person name="Kellner H."/>
        </authorList>
    </citation>
    <scope>NUCLEOTIDE SEQUENCE [LARGE SCALE GENOMIC DNA]</scope>
    <source>
        <strain evidence="2 3">IHI B618</strain>
    </source>
</reference>
<keyword evidence="1" id="KW-0175">Coiled coil</keyword>
<dbReference type="Gene3D" id="3.80.10.10">
    <property type="entry name" value="Ribonuclease Inhibitor"/>
    <property type="match status" value="1"/>
</dbReference>
<dbReference type="EMBL" id="SDEE01000188">
    <property type="protein sequence ID" value="RXW19683.1"/>
    <property type="molecule type" value="Genomic_DNA"/>
</dbReference>
<name>A0A4Q2DIG2_9AGAR</name>